<keyword evidence="12" id="KW-1185">Reference proteome</keyword>
<dbReference type="PROSITE" id="PS00486">
    <property type="entry name" value="DNA_MISMATCH_REPAIR_2"/>
    <property type="match status" value="1"/>
</dbReference>
<dbReference type="Proteomes" id="UP000719500">
    <property type="component" value="Unassembled WGS sequence"/>
</dbReference>
<feature type="compositionally biased region" description="Basic and acidic residues" evidence="9">
    <location>
        <begin position="627"/>
        <end position="637"/>
    </location>
</feature>
<dbReference type="InterPro" id="IPR036187">
    <property type="entry name" value="DNA_mismatch_repair_MutS_sf"/>
</dbReference>
<evidence type="ECO:0000313" key="12">
    <source>
        <dbReference type="Proteomes" id="UP000719500"/>
    </source>
</evidence>
<keyword evidence="4 8" id="KW-0378">Hydrolase</keyword>
<evidence type="ECO:0000256" key="9">
    <source>
        <dbReference type="SAM" id="MobiDB-lite"/>
    </source>
</evidence>
<organism evidence="11 12">
    <name type="scientific">Oscillibacter valericigenes</name>
    <dbReference type="NCBI Taxonomy" id="351091"/>
    <lineage>
        <taxon>Bacteria</taxon>
        <taxon>Bacillati</taxon>
        <taxon>Bacillota</taxon>
        <taxon>Clostridia</taxon>
        <taxon>Eubacteriales</taxon>
        <taxon>Oscillospiraceae</taxon>
        <taxon>Oscillibacter</taxon>
    </lineage>
</organism>
<feature type="region of interest" description="Disordered" evidence="9">
    <location>
        <begin position="621"/>
        <end position="647"/>
    </location>
</feature>
<keyword evidence="7 8" id="KW-0238">DNA-binding</keyword>
<feature type="binding site" evidence="8">
    <location>
        <begin position="335"/>
        <end position="342"/>
    </location>
    <ligand>
        <name>ATP</name>
        <dbReference type="ChEBI" id="CHEBI:30616"/>
    </ligand>
</feature>
<dbReference type="PROSITE" id="PS50828">
    <property type="entry name" value="SMR"/>
    <property type="match status" value="1"/>
</dbReference>
<reference evidence="11 12" key="1">
    <citation type="journal article" date="2021" name="Sci. Rep.">
        <title>The distribution of antibiotic resistance genes in chicken gut microbiota commensals.</title>
        <authorList>
            <person name="Juricova H."/>
            <person name="Matiasovicova J."/>
            <person name="Kubasova T."/>
            <person name="Cejkova D."/>
            <person name="Rychlik I."/>
        </authorList>
    </citation>
    <scope>NUCLEOTIDE SEQUENCE [LARGE SCALE GENOMIC DNA]</scope>
    <source>
        <strain evidence="11 12">An411</strain>
    </source>
</reference>
<dbReference type="PIRSF" id="PIRSF005814">
    <property type="entry name" value="MutS_YshD"/>
    <property type="match status" value="1"/>
</dbReference>
<keyword evidence="1 8" id="KW-0540">Nuclease</keyword>
<dbReference type="Pfam" id="PF01713">
    <property type="entry name" value="Smr"/>
    <property type="match status" value="1"/>
</dbReference>
<dbReference type="Gene3D" id="3.40.50.300">
    <property type="entry name" value="P-loop containing nucleotide triphosphate hydrolases"/>
    <property type="match status" value="1"/>
</dbReference>
<feature type="domain" description="Smr" evidence="10">
    <location>
        <begin position="722"/>
        <end position="797"/>
    </location>
</feature>
<comment type="subunit">
    <text evidence="8">Homodimer. Binds to stalled ribosomes, contacting rRNA.</text>
</comment>
<keyword evidence="3 8" id="KW-0547">Nucleotide-binding</keyword>
<dbReference type="Gene3D" id="3.30.1370.110">
    <property type="match status" value="1"/>
</dbReference>
<protein>
    <recommendedName>
        <fullName evidence="8">Endonuclease MutS2</fullName>
        <ecNumber evidence="8">3.1.-.-</ecNumber>
    </recommendedName>
    <alternativeName>
        <fullName evidence="8">Ribosome-associated protein quality control-upstream factor</fullName>
        <shortName evidence="8">RQC-upstream factor</shortName>
        <shortName evidence="8">RqcU</shortName>
        <ecNumber evidence="8">3.6.4.-</ecNumber>
    </alternativeName>
</protein>
<comment type="function">
    <text evidence="8">Acts as a ribosome collision sensor, splitting the ribosome into its 2 subunits. Detects stalled/collided 70S ribosomes which it binds and splits by an ATP-hydrolysis driven conformational change. Acts upstream of the ribosome quality control system (RQC), a ribosome-associated complex that mediates the extraction of incompletely synthesized nascent chains from stalled ribosomes and their subsequent degradation. Probably generates substrates for RQC.</text>
</comment>
<dbReference type="SUPFAM" id="SSF52540">
    <property type="entry name" value="P-loop containing nucleoside triphosphate hydrolases"/>
    <property type="match status" value="1"/>
</dbReference>
<evidence type="ECO:0000256" key="3">
    <source>
        <dbReference type="ARBA" id="ARBA00022741"/>
    </source>
</evidence>
<dbReference type="SUPFAM" id="SSF48334">
    <property type="entry name" value="DNA repair protein MutS, domain III"/>
    <property type="match status" value="1"/>
</dbReference>
<dbReference type="NCBIfam" id="TIGR01069">
    <property type="entry name" value="mutS2"/>
    <property type="match status" value="1"/>
</dbReference>
<evidence type="ECO:0000256" key="1">
    <source>
        <dbReference type="ARBA" id="ARBA00022722"/>
    </source>
</evidence>
<keyword evidence="2 8" id="KW-0699">rRNA-binding</keyword>
<evidence type="ECO:0000256" key="5">
    <source>
        <dbReference type="ARBA" id="ARBA00022840"/>
    </source>
</evidence>
<evidence type="ECO:0000259" key="10">
    <source>
        <dbReference type="PROSITE" id="PS50828"/>
    </source>
</evidence>
<dbReference type="EC" id="3.6.4.-" evidence="8"/>
<keyword evidence="6 8" id="KW-0694">RNA-binding</keyword>
<dbReference type="InterPro" id="IPR045076">
    <property type="entry name" value="MutS"/>
</dbReference>
<comment type="similarity">
    <text evidence="8">Belongs to the DNA mismatch repair MutS family. MutS2 subfamily.</text>
</comment>
<keyword evidence="8 11" id="KW-0255">Endonuclease</keyword>
<dbReference type="RefSeq" id="WP_204804742.1">
    <property type="nucleotide sequence ID" value="NZ_JACSNX010000016.1"/>
</dbReference>
<proteinExistence type="inferred from homology"/>
<comment type="function">
    <text evidence="8">Endonuclease that is involved in the suppression of homologous recombination and thus may have a key role in the control of bacterial genetic diversity.</text>
</comment>
<dbReference type="PANTHER" id="PTHR48466">
    <property type="entry name" value="OS10G0509000 PROTEIN-RELATED"/>
    <property type="match status" value="1"/>
</dbReference>
<dbReference type="InterPro" id="IPR007696">
    <property type="entry name" value="DNA_mismatch_repair_MutS_core"/>
</dbReference>
<evidence type="ECO:0000256" key="2">
    <source>
        <dbReference type="ARBA" id="ARBA00022730"/>
    </source>
</evidence>
<dbReference type="SMART" id="SM00534">
    <property type="entry name" value="MUTSac"/>
    <property type="match status" value="1"/>
</dbReference>
<gene>
    <name evidence="8" type="primary">mutS2</name>
    <name evidence="8" type="synonym">rqcU</name>
    <name evidence="11" type="ORF">H9X91_09925</name>
</gene>
<evidence type="ECO:0000256" key="4">
    <source>
        <dbReference type="ARBA" id="ARBA00022801"/>
    </source>
</evidence>
<dbReference type="SUPFAM" id="SSF160443">
    <property type="entry name" value="SMR domain-like"/>
    <property type="match status" value="1"/>
</dbReference>
<dbReference type="EC" id="3.1.-.-" evidence="8"/>
<accession>A0ABS2FVT2</accession>
<dbReference type="InterPro" id="IPR002625">
    <property type="entry name" value="Smr_dom"/>
</dbReference>
<dbReference type="InterPro" id="IPR027417">
    <property type="entry name" value="P-loop_NTPase"/>
</dbReference>
<comment type="caution">
    <text evidence="11">The sequence shown here is derived from an EMBL/GenBank/DDBJ whole genome shotgun (WGS) entry which is preliminary data.</text>
</comment>
<dbReference type="HAMAP" id="MF_00092">
    <property type="entry name" value="MutS2"/>
    <property type="match status" value="1"/>
</dbReference>
<dbReference type="InterPro" id="IPR005747">
    <property type="entry name" value="MutS2"/>
</dbReference>
<dbReference type="Pfam" id="PF20297">
    <property type="entry name" value="MSSS"/>
    <property type="match status" value="1"/>
</dbReference>
<evidence type="ECO:0000256" key="7">
    <source>
        <dbReference type="ARBA" id="ARBA00023125"/>
    </source>
</evidence>
<dbReference type="PANTHER" id="PTHR48466:SF2">
    <property type="entry name" value="OS10G0509000 PROTEIN"/>
    <property type="match status" value="1"/>
</dbReference>
<keyword evidence="5 8" id="KW-0067">ATP-binding</keyword>
<evidence type="ECO:0000256" key="8">
    <source>
        <dbReference type="HAMAP-Rule" id="MF_00092"/>
    </source>
</evidence>
<dbReference type="GO" id="GO:0004519">
    <property type="term" value="F:endonuclease activity"/>
    <property type="evidence" value="ECO:0007669"/>
    <property type="project" value="UniProtKB-KW"/>
</dbReference>
<dbReference type="Pfam" id="PF00488">
    <property type="entry name" value="MutS_V"/>
    <property type="match status" value="1"/>
</dbReference>
<dbReference type="EMBL" id="JACSNX010000016">
    <property type="protein sequence ID" value="MBM6851752.1"/>
    <property type="molecule type" value="Genomic_DNA"/>
</dbReference>
<feature type="region of interest" description="Disordered" evidence="9">
    <location>
        <begin position="544"/>
        <end position="575"/>
    </location>
</feature>
<dbReference type="InterPro" id="IPR036063">
    <property type="entry name" value="Smr_dom_sf"/>
</dbReference>
<dbReference type="InterPro" id="IPR046893">
    <property type="entry name" value="MSSS"/>
</dbReference>
<name>A0ABS2FVT2_9FIRM</name>
<evidence type="ECO:0000256" key="6">
    <source>
        <dbReference type="ARBA" id="ARBA00022884"/>
    </source>
</evidence>
<dbReference type="SMART" id="SM00463">
    <property type="entry name" value="SMR"/>
    <property type="match status" value="1"/>
</dbReference>
<dbReference type="SMART" id="SM00533">
    <property type="entry name" value="MUTSd"/>
    <property type="match status" value="1"/>
</dbReference>
<dbReference type="InterPro" id="IPR000432">
    <property type="entry name" value="DNA_mismatch_repair_MutS_C"/>
</dbReference>
<evidence type="ECO:0000313" key="11">
    <source>
        <dbReference type="EMBL" id="MBM6851752.1"/>
    </source>
</evidence>
<sequence>MSDLFDKSLRTLELPRVLELLSEQAVSAEAKQRALRLRPETEPEEVLRLLDQTDAARNLIGLRGSPSFSGVKPVAEALDRADRGGALNTRELLTIADLLTAARRAKEYFNDEAAEKTAIDHLFLSLHGNRFLEEKIKRAIPDEDTIADAASTELADIRRHMRAAQAKSRQILQRIISSPSYGKILQETIITQRDGRFVVPVKAEHKGDLPGLVHDISSTGATLFVEPMGVVQANNEFIELQAKEQKEIDRILAEFSAEAAAHREDIQWDYDTLVHLDLIFARGQLSYKMNAVRPEVRRDGAIRLRKARHPLLDPKTAVPIDIELGDTFDTLVITGPNTGGKTVTLKTLGLLTLMTQCGLHIPAADRSAVSVYERVLADIGDEQSIEQSLSTFSAHMVNIVEILKEADRHSLVLFDELGAGTDPVEGAALAIAVIQHVRHLGARVAATTHYAELKTFAMTTAGVENASCEFDVETLAPTYRLLIGIPGKSNAFAISRRLGLPEDVIAAAQEQMSGESVRFEDILTQLEEKRQALEKREQEADRLLRQREEDARKAREFRDQMERAKDNARGRGEAEAKRILRDARAAADQVFQELSEMRKAQARADRALNENEARAALRRTLNEAEEAVSKRDARQEPIPKPSRPIRAGDLVEFPGVRQPAEVVSVGKDGTLQLKAGILKMKAKADEVRLIEDDERAARKKTPSVTIRQNADRALRASAARELDIRGMETLEAESVVENFLSAAVMGKLETVTIIHGKGTGALRKAVHDILRRNKAVKSFRLGVYGEGESGVTVVTLK</sequence>